<gene>
    <name evidence="2" type="ORF">EVAR_90089_1</name>
</gene>
<reference evidence="2 3" key="1">
    <citation type="journal article" date="2019" name="Commun. Biol.">
        <title>The bagworm genome reveals a unique fibroin gene that provides high tensile strength.</title>
        <authorList>
            <person name="Kono N."/>
            <person name="Nakamura H."/>
            <person name="Ohtoshi R."/>
            <person name="Tomita M."/>
            <person name="Numata K."/>
            <person name="Arakawa K."/>
        </authorList>
    </citation>
    <scope>NUCLEOTIDE SEQUENCE [LARGE SCALE GENOMIC DNA]</scope>
</reference>
<name>A0A4C1WY79_EUMVA</name>
<feature type="region of interest" description="Disordered" evidence="1">
    <location>
        <begin position="22"/>
        <end position="50"/>
    </location>
</feature>
<organism evidence="2 3">
    <name type="scientific">Eumeta variegata</name>
    <name type="common">Bagworm moth</name>
    <name type="synonym">Eumeta japonica</name>
    <dbReference type="NCBI Taxonomy" id="151549"/>
    <lineage>
        <taxon>Eukaryota</taxon>
        <taxon>Metazoa</taxon>
        <taxon>Ecdysozoa</taxon>
        <taxon>Arthropoda</taxon>
        <taxon>Hexapoda</taxon>
        <taxon>Insecta</taxon>
        <taxon>Pterygota</taxon>
        <taxon>Neoptera</taxon>
        <taxon>Endopterygota</taxon>
        <taxon>Lepidoptera</taxon>
        <taxon>Glossata</taxon>
        <taxon>Ditrysia</taxon>
        <taxon>Tineoidea</taxon>
        <taxon>Psychidae</taxon>
        <taxon>Oiketicinae</taxon>
        <taxon>Eumeta</taxon>
    </lineage>
</organism>
<proteinExistence type="predicted"/>
<dbReference type="EMBL" id="BGZK01000692">
    <property type="protein sequence ID" value="GBP56418.1"/>
    <property type="molecule type" value="Genomic_DNA"/>
</dbReference>
<accession>A0A4C1WY79</accession>
<keyword evidence="3" id="KW-1185">Reference proteome</keyword>
<evidence type="ECO:0000313" key="3">
    <source>
        <dbReference type="Proteomes" id="UP000299102"/>
    </source>
</evidence>
<dbReference type="Proteomes" id="UP000299102">
    <property type="component" value="Unassembled WGS sequence"/>
</dbReference>
<evidence type="ECO:0000313" key="2">
    <source>
        <dbReference type="EMBL" id="GBP56418.1"/>
    </source>
</evidence>
<sequence length="91" mass="9928">MYNPQPIPRAWTVTYRGQVRLAGDRPASRGSSDCVRTVDNSPDRPLNATAKPWPRARAAYPSHTSGTDAAVSVSLRAGDRKMCPHLLISIL</sequence>
<protein>
    <submittedName>
        <fullName evidence="2">Uncharacterized protein</fullName>
    </submittedName>
</protein>
<comment type="caution">
    <text evidence="2">The sequence shown here is derived from an EMBL/GenBank/DDBJ whole genome shotgun (WGS) entry which is preliminary data.</text>
</comment>
<dbReference type="AlphaFoldDB" id="A0A4C1WY79"/>
<evidence type="ECO:0000256" key="1">
    <source>
        <dbReference type="SAM" id="MobiDB-lite"/>
    </source>
</evidence>